<keyword evidence="1" id="KW-0808">Transferase</keyword>
<organism evidence="1">
    <name type="scientific">Campylobacter jejuni subsp. jejuni</name>
    <dbReference type="NCBI Taxonomy" id="32022"/>
    <lineage>
        <taxon>Bacteria</taxon>
        <taxon>Pseudomonadati</taxon>
        <taxon>Campylobacterota</taxon>
        <taxon>Epsilonproteobacteria</taxon>
        <taxon>Campylobacterales</taxon>
        <taxon>Campylobacteraceae</taxon>
        <taxon>Campylobacter</taxon>
    </lineage>
</organism>
<dbReference type="AlphaFoldDB" id="A0A0S2CH14"/>
<protein>
    <submittedName>
        <fullName evidence="1">Putative glycosyltransferase</fullName>
        <ecNumber evidence="1">2.4.99.-</ecNumber>
    </submittedName>
</protein>
<sequence length="516" mass="60968">MKILNIVLLGGSNSVMVNGLSAGLSQKHVKLTNLALGATSCLQNLYELKRIRNQEIIDKADLIITESNVNDAFLSDEYLFENLSYFYRELYLTKKKVLVIILPFYHLNYTKTNNLHRILTKKYGFNIIDLDLYYVHFNLNHFANLRDGGGHQFDFIMRELGKNIIFHYEKLKDSDISFDEIDNVKYDFKICYSNELVGNKNNKIINLSNSKYNENIVRFNIGDSIKFPKAYTGYTIIGIHTWNTSKNTQLNLPKDWLQRRKIKVSLKFNSNNQDICLDNIFTDVRIKITDNLTIFIEESKETSVKFSYCDIVSFFLLKNTNDELYFDEKYFKDDIERDKIAIRKKYNCNYLIPPIKFYKEIIDEYCAIMDPRKLKLSQEQVNILSCSDREKYQFDFKYKTAKARIHNRLSYKIGQALIENSKSIWGYIRMPFVLSYIKDKHKLEQKAYKEKIKENPNLALPPLETYPDYDEALREKECFTYKLGEAFIKASKNWYGGGYIKLLFEIRKIKHERLNK</sequence>
<proteinExistence type="predicted"/>
<dbReference type="EC" id="2.4.99.-" evidence="1"/>
<dbReference type="SUPFAM" id="SSF52266">
    <property type="entry name" value="SGNH hydrolase"/>
    <property type="match status" value="1"/>
</dbReference>
<dbReference type="GO" id="GO:0016757">
    <property type="term" value="F:glycosyltransferase activity"/>
    <property type="evidence" value="ECO:0007669"/>
    <property type="project" value="UniProtKB-KW"/>
</dbReference>
<gene>
    <name evidence="1" type="ORF">HS55.06</name>
</gene>
<dbReference type="EMBL" id="KT893433">
    <property type="protein sequence ID" value="ALN44015.1"/>
    <property type="molecule type" value="Genomic_DNA"/>
</dbReference>
<name>A0A0S2CH14_CAMJU</name>
<evidence type="ECO:0000313" key="1">
    <source>
        <dbReference type="EMBL" id="ALN44015.1"/>
    </source>
</evidence>
<accession>A0A0S2CH14</accession>
<keyword evidence="1" id="KW-0328">Glycosyltransferase</keyword>
<reference evidence="1" key="1">
    <citation type="journal article" date="2015" name="PLoS ONE">
        <title>Updated Campylobacter jejuni Capsule PCR Multiplex Typing System and Its Application to Clinical Isolates from South and Southeast Asia.</title>
        <authorList>
            <person name="Poly F."/>
            <person name="Serichantalergs O."/>
            <person name="Kuroiwa J."/>
            <person name="Pootong P."/>
            <person name="Mason C."/>
            <person name="Guerry P."/>
            <person name="Parker C.T."/>
        </authorList>
    </citation>
    <scope>NUCLEOTIDE SEQUENCE</scope>
    <source>
        <strain evidence="1">ATCC 43468</strain>
    </source>
</reference>